<keyword evidence="3" id="KW-1185">Reference proteome</keyword>
<feature type="compositionally biased region" description="Basic and acidic residues" evidence="1">
    <location>
        <begin position="60"/>
        <end position="71"/>
    </location>
</feature>
<sequence>MHMEELQRSFRRRRSDIQELHKMHTETFSQWLAEKKMTMGNGGKDKSKGKRPFLASNTVAREEHEIRRRLDSQSNPQSFSEPSEPTKSGLYFI</sequence>
<gene>
    <name evidence="2" type="ORF">CUMW_219400</name>
</gene>
<proteinExistence type="predicted"/>
<feature type="non-terminal residue" evidence="2">
    <location>
        <position position="93"/>
    </location>
</feature>
<feature type="compositionally biased region" description="Polar residues" evidence="1">
    <location>
        <begin position="72"/>
        <end position="86"/>
    </location>
</feature>
<evidence type="ECO:0000256" key="1">
    <source>
        <dbReference type="SAM" id="MobiDB-lite"/>
    </source>
</evidence>
<dbReference type="EMBL" id="BDQV01000315">
    <property type="protein sequence ID" value="GAY62630.1"/>
    <property type="molecule type" value="Genomic_DNA"/>
</dbReference>
<accession>A0A2H5QDC2</accession>
<name>A0A2H5QDC2_CITUN</name>
<dbReference type="Proteomes" id="UP000236630">
    <property type="component" value="Unassembled WGS sequence"/>
</dbReference>
<feature type="region of interest" description="Disordered" evidence="1">
    <location>
        <begin position="37"/>
        <end position="93"/>
    </location>
</feature>
<organism evidence="2 3">
    <name type="scientific">Citrus unshiu</name>
    <name type="common">Satsuma mandarin</name>
    <name type="synonym">Citrus nobilis var. unshiu</name>
    <dbReference type="NCBI Taxonomy" id="55188"/>
    <lineage>
        <taxon>Eukaryota</taxon>
        <taxon>Viridiplantae</taxon>
        <taxon>Streptophyta</taxon>
        <taxon>Embryophyta</taxon>
        <taxon>Tracheophyta</taxon>
        <taxon>Spermatophyta</taxon>
        <taxon>Magnoliopsida</taxon>
        <taxon>eudicotyledons</taxon>
        <taxon>Gunneridae</taxon>
        <taxon>Pentapetalae</taxon>
        <taxon>rosids</taxon>
        <taxon>malvids</taxon>
        <taxon>Sapindales</taxon>
        <taxon>Rutaceae</taxon>
        <taxon>Aurantioideae</taxon>
        <taxon>Citrus</taxon>
    </lineage>
</organism>
<evidence type="ECO:0000313" key="3">
    <source>
        <dbReference type="Proteomes" id="UP000236630"/>
    </source>
</evidence>
<protein>
    <submittedName>
        <fullName evidence="2">Uncharacterized protein</fullName>
    </submittedName>
</protein>
<evidence type="ECO:0000313" key="2">
    <source>
        <dbReference type="EMBL" id="GAY62630.1"/>
    </source>
</evidence>
<reference evidence="2 3" key="1">
    <citation type="journal article" date="2017" name="Front. Genet.">
        <title>Draft sequencing of the heterozygous diploid genome of Satsuma (Citrus unshiu Marc.) using a hybrid assembly approach.</title>
        <authorList>
            <person name="Shimizu T."/>
            <person name="Tanizawa Y."/>
            <person name="Mochizuki T."/>
            <person name="Nagasaki H."/>
            <person name="Yoshioka T."/>
            <person name="Toyoda A."/>
            <person name="Fujiyama A."/>
            <person name="Kaminuma E."/>
            <person name="Nakamura Y."/>
        </authorList>
    </citation>
    <scope>NUCLEOTIDE SEQUENCE [LARGE SCALE GENOMIC DNA]</scope>
    <source>
        <strain evidence="3">cv. Miyagawa wase</strain>
    </source>
</reference>
<dbReference type="AlphaFoldDB" id="A0A2H5QDC2"/>
<comment type="caution">
    <text evidence="2">The sequence shown here is derived from an EMBL/GenBank/DDBJ whole genome shotgun (WGS) entry which is preliminary data.</text>
</comment>